<name>A0A2P2M7M5_RHIMU</name>
<dbReference type="AlphaFoldDB" id="A0A2P2M7M5"/>
<organism evidence="1">
    <name type="scientific">Rhizophora mucronata</name>
    <name type="common">Asiatic mangrove</name>
    <dbReference type="NCBI Taxonomy" id="61149"/>
    <lineage>
        <taxon>Eukaryota</taxon>
        <taxon>Viridiplantae</taxon>
        <taxon>Streptophyta</taxon>
        <taxon>Embryophyta</taxon>
        <taxon>Tracheophyta</taxon>
        <taxon>Spermatophyta</taxon>
        <taxon>Magnoliopsida</taxon>
        <taxon>eudicotyledons</taxon>
        <taxon>Gunneridae</taxon>
        <taxon>Pentapetalae</taxon>
        <taxon>rosids</taxon>
        <taxon>fabids</taxon>
        <taxon>Malpighiales</taxon>
        <taxon>Rhizophoraceae</taxon>
        <taxon>Rhizophora</taxon>
    </lineage>
</organism>
<protein>
    <submittedName>
        <fullName evidence="1">Uncharacterized protein</fullName>
    </submittedName>
</protein>
<reference evidence="1" key="1">
    <citation type="submission" date="2018-02" db="EMBL/GenBank/DDBJ databases">
        <title>Rhizophora mucronata_Transcriptome.</title>
        <authorList>
            <person name="Meera S.P."/>
            <person name="Sreeshan A."/>
            <person name="Augustine A."/>
        </authorList>
    </citation>
    <scope>NUCLEOTIDE SEQUENCE</scope>
    <source>
        <tissue evidence="1">Leaf</tissue>
    </source>
</reference>
<dbReference type="EMBL" id="GGEC01045733">
    <property type="protein sequence ID" value="MBX26217.1"/>
    <property type="molecule type" value="Transcribed_RNA"/>
</dbReference>
<evidence type="ECO:0000313" key="1">
    <source>
        <dbReference type="EMBL" id="MBX26217.1"/>
    </source>
</evidence>
<dbReference type="EMBL" id="GGEC01045731">
    <property type="protein sequence ID" value="MBX26215.1"/>
    <property type="molecule type" value="Transcribed_RNA"/>
</dbReference>
<proteinExistence type="predicted"/>
<accession>A0A2P2M7M5</accession>
<sequence length="83" mass="9409">MVKKSCDFVVGIIQHPKLSHLQFKPLHAGSKTSHNIVLRIDSSEKLMKIRPHEFKRLLCCGPVIKQGNKQFLSFTTGILKVNL</sequence>